<evidence type="ECO:0000259" key="7">
    <source>
        <dbReference type="Pfam" id="PF02602"/>
    </source>
</evidence>
<name>A0A9D1FR83_9FIRM</name>
<dbReference type="PANTHER" id="PTHR45790">
    <property type="entry name" value="SIROHEME SYNTHASE-RELATED"/>
    <property type="match status" value="1"/>
</dbReference>
<dbReference type="CDD" id="cd06578">
    <property type="entry name" value="HemD"/>
    <property type="match status" value="1"/>
</dbReference>
<dbReference type="AlphaFoldDB" id="A0A9D1FR83"/>
<dbReference type="NCBIfam" id="NF004790">
    <property type="entry name" value="PRK06136.1"/>
    <property type="match status" value="1"/>
</dbReference>
<evidence type="ECO:0000256" key="2">
    <source>
        <dbReference type="ARBA" id="ARBA00022603"/>
    </source>
</evidence>
<evidence type="ECO:0000256" key="4">
    <source>
        <dbReference type="ARBA" id="ARBA00022691"/>
    </source>
</evidence>
<dbReference type="InterPro" id="IPR003754">
    <property type="entry name" value="4pyrrol_synth_uPrphyn_synth"/>
</dbReference>
<feature type="domain" description="Tetrapyrrole methylase" evidence="6">
    <location>
        <begin position="6"/>
        <end position="216"/>
    </location>
</feature>
<dbReference type="NCBIfam" id="TIGR01469">
    <property type="entry name" value="cobA_cysG_Cterm"/>
    <property type="match status" value="1"/>
</dbReference>
<evidence type="ECO:0000256" key="5">
    <source>
        <dbReference type="ARBA" id="ARBA00023244"/>
    </source>
</evidence>
<comment type="caution">
    <text evidence="8">The sequence shown here is derived from an EMBL/GenBank/DDBJ whole genome shotgun (WGS) entry which is preliminary data.</text>
</comment>
<dbReference type="Gene3D" id="3.40.1010.10">
    <property type="entry name" value="Cobalt-precorrin-4 Transmethylase, Domain 1"/>
    <property type="match status" value="1"/>
</dbReference>
<dbReference type="InterPro" id="IPR006366">
    <property type="entry name" value="CobA/CysG_C"/>
</dbReference>
<proteinExistence type="predicted"/>
<dbReference type="InterPro" id="IPR035996">
    <property type="entry name" value="4pyrrol_Methylase_sf"/>
</dbReference>
<dbReference type="Gene3D" id="3.30.950.10">
    <property type="entry name" value="Methyltransferase, Cobalt-precorrin-4 Transmethylase, Domain 2"/>
    <property type="match status" value="1"/>
</dbReference>
<dbReference type="InterPro" id="IPR003043">
    <property type="entry name" value="Uropor_MeTrfase_CS"/>
</dbReference>
<keyword evidence="3 8" id="KW-0808">Transferase</keyword>
<dbReference type="PROSITE" id="PS00839">
    <property type="entry name" value="SUMT_1"/>
    <property type="match status" value="1"/>
</dbReference>
<dbReference type="EC" id="2.1.1.107" evidence="1"/>
<evidence type="ECO:0000256" key="3">
    <source>
        <dbReference type="ARBA" id="ARBA00022679"/>
    </source>
</evidence>
<dbReference type="SUPFAM" id="SSF53790">
    <property type="entry name" value="Tetrapyrrole methylase"/>
    <property type="match status" value="1"/>
</dbReference>
<dbReference type="Pfam" id="PF02602">
    <property type="entry name" value="HEM4"/>
    <property type="match status" value="1"/>
</dbReference>
<dbReference type="Proteomes" id="UP000824141">
    <property type="component" value="Unassembled WGS sequence"/>
</dbReference>
<feature type="domain" description="Tetrapyrrole biosynthesis uroporphyrinogen III synthase" evidence="7">
    <location>
        <begin position="268"/>
        <end position="490"/>
    </location>
</feature>
<evidence type="ECO:0000259" key="6">
    <source>
        <dbReference type="Pfam" id="PF00590"/>
    </source>
</evidence>
<dbReference type="InterPro" id="IPR000878">
    <property type="entry name" value="4pyrrol_Mease"/>
</dbReference>
<dbReference type="InterPro" id="IPR014776">
    <property type="entry name" value="4pyrrole_Mease_sub2"/>
</dbReference>
<dbReference type="FunFam" id="3.40.1010.10:FF:000001">
    <property type="entry name" value="Siroheme synthase"/>
    <property type="match status" value="1"/>
</dbReference>
<dbReference type="SUPFAM" id="SSF69618">
    <property type="entry name" value="HemD-like"/>
    <property type="match status" value="1"/>
</dbReference>
<protein>
    <recommendedName>
        <fullName evidence="1">uroporphyrinogen-III C-methyltransferase</fullName>
        <ecNumber evidence="1">2.1.1.107</ecNumber>
    </recommendedName>
</protein>
<sequence>MKTGQVILVGAGPGDPELMTLGGRKAIEEADVVAYDRLVGREILSWIPETAERIDVGKESSHHTVPQERISEILLEKALEGKRVVRLKGGDPFLFGRGGEELELLAEHGVPFREIPGVTSAIAVPAYAGIPVTHRDCCSSVHIVTGHQREGKPLSIAFDALVKTGGTLVFLMGVSALGAICRGLLGAGMDPQTPAAVVERGATPEQRVTLASLHDLPDEAARRQVKSPAVIVVGKVCAYAERFDWYDALPLKGKCVIVTRPKDRAGTLSDRLRALGARVEEMPCIETAPCDPCPELDEAIASIGDYTWLAFTSAAGVRTLMDYLDRTGRDVRALGGIRIAAVGPGTAAELRANGLRADLVPAVSDGEHLGRALCEAEPRGKVLILRAVLGGEDLTRELERGGVPYTDVRCYETRILSPDGQALRRLAEAGAMAAFTSASTVRGFAAALGEGADCSGVLAACIGKQTEQEARRFGMRTITAREATLDALIERIVEGE</sequence>
<dbReference type="InterPro" id="IPR014777">
    <property type="entry name" value="4pyrrole_Mease_sub1"/>
</dbReference>
<dbReference type="GO" id="GO:0004852">
    <property type="term" value="F:uroporphyrinogen-III synthase activity"/>
    <property type="evidence" value="ECO:0007669"/>
    <property type="project" value="InterPro"/>
</dbReference>
<gene>
    <name evidence="8" type="primary">cobA</name>
    <name evidence="8" type="ORF">IAD03_02665</name>
</gene>
<dbReference type="FunFam" id="3.30.950.10:FF:000001">
    <property type="entry name" value="Siroheme synthase"/>
    <property type="match status" value="1"/>
</dbReference>
<dbReference type="InterPro" id="IPR036108">
    <property type="entry name" value="4pyrrol_syn_uPrphyn_synt_sf"/>
</dbReference>
<dbReference type="GO" id="GO:0019354">
    <property type="term" value="P:siroheme biosynthetic process"/>
    <property type="evidence" value="ECO:0007669"/>
    <property type="project" value="InterPro"/>
</dbReference>
<evidence type="ECO:0000313" key="9">
    <source>
        <dbReference type="Proteomes" id="UP000824141"/>
    </source>
</evidence>
<dbReference type="GO" id="GO:0004851">
    <property type="term" value="F:uroporphyrin-III C-methyltransferase activity"/>
    <property type="evidence" value="ECO:0007669"/>
    <property type="project" value="UniProtKB-EC"/>
</dbReference>
<dbReference type="EMBL" id="DVJM01000045">
    <property type="protein sequence ID" value="HIS78252.1"/>
    <property type="molecule type" value="Genomic_DNA"/>
</dbReference>
<evidence type="ECO:0000256" key="1">
    <source>
        <dbReference type="ARBA" id="ARBA00012162"/>
    </source>
</evidence>
<keyword evidence="5" id="KW-0627">Porphyrin biosynthesis</keyword>
<dbReference type="Pfam" id="PF00590">
    <property type="entry name" value="TP_methylase"/>
    <property type="match status" value="1"/>
</dbReference>
<evidence type="ECO:0000313" key="8">
    <source>
        <dbReference type="EMBL" id="HIS78252.1"/>
    </source>
</evidence>
<keyword evidence="2 8" id="KW-0489">Methyltransferase</keyword>
<dbReference type="Gene3D" id="3.40.50.10090">
    <property type="match status" value="2"/>
</dbReference>
<dbReference type="InterPro" id="IPR050161">
    <property type="entry name" value="Siro_Cobalamin_biosynth"/>
</dbReference>
<reference evidence="8" key="1">
    <citation type="submission" date="2020-10" db="EMBL/GenBank/DDBJ databases">
        <authorList>
            <person name="Gilroy R."/>
        </authorList>
    </citation>
    <scope>NUCLEOTIDE SEQUENCE</scope>
    <source>
        <strain evidence="8">6086</strain>
    </source>
</reference>
<dbReference type="GO" id="GO:0032259">
    <property type="term" value="P:methylation"/>
    <property type="evidence" value="ECO:0007669"/>
    <property type="project" value="UniProtKB-KW"/>
</dbReference>
<organism evidence="8 9">
    <name type="scientific">Candidatus Caccousia stercoris</name>
    <dbReference type="NCBI Taxonomy" id="2840723"/>
    <lineage>
        <taxon>Bacteria</taxon>
        <taxon>Bacillati</taxon>
        <taxon>Bacillota</taxon>
        <taxon>Clostridia</taxon>
        <taxon>Eubacteriales</taxon>
        <taxon>Oscillospiraceae</taxon>
        <taxon>Oscillospiraceae incertae sedis</taxon>
        <taxon>Candidatus Caccousia</taxon>
    </lineage>
</organism>
<dbReference type="PANTHER" id="PTHR45790:SF3">
    <property type="entry name" value="S-ADENOSYL-L-METHIONINE-DEPENDENT UROPORPHYRINOGEN III METHYLTRANSFERASE, CHLOROPLASTIC"/>
    <property type="match status" value="1"/>
</dbReference>
<keyword evidence="4" id="KW-0949">S-adenosyl-L-methionine</keyword>
<dbReference type="CDD" id="cd11642">
    <property type="entry name" value="SUMT"/>
    <property type="match status" value="1"/>
</dbReference>
<reference evidence="8" key="2">
    <citation type="journal article" date="2021" name="PeerJ">
        <title>Extensive microbial diversity within the chicken gut microbiome revealed by metagenomics and culture.</title>
        <authorList>
            <person name="Gilroy R."/>
            <person name="Ravi A."/>
            <person name="Getino M."/>
            <person name="Pursley I."/>
            <person name="Horton D.L."/>
            <person name="Alikhan N.F."/>
            <person name="Baker D."/>
            <person name="Gharbi K."/>
            <person name="Hall N."/>
            <person name="Watson M."/>
            <person name="Adriaenssens E.M."/>
            <person name="Foster-Nyarko E."/>
            <person name="Jarju S."/>
            <person name="Secka A."/>
            <person name="Antonio M."/>
            <person name="Oren A."/>
            <person name="Chaudhuri R.R."/>
            <person name="La Ragione R."/>
            <person name="Hildebrand F."/>
            <person name="Pallen M.J."/>
        </authorList>
    </citation>
    <scope>NUCLEOTIDE SEQUENCE</scope>
    <source>
        <strain evidence="8">6086</strain>
    </source>
</reference>
<accession>A0A9D1FR83</accession>